<dbReference type="PROSITE" id="PS51918">
    <property type="entry name" value="RADICAL_SAM"/>
    <property type="match status" value="1"/>
</dbReference>
<feature type="compositionally biased region" description="Basic and acidic residues" evidence="14">
    <location>
        <begin position="1"/>
        <end position="10"/>
    </location>
</feature>
<dbReference type="GO" id="GO:0051539">
    <property type="term" value="F:4 iron, 4 sulfur cluster binding"/>
    <property type="evidence" value="ECO:0007669"/>
    <property type="project" value="UniProtKB-KW"/>
</dbReference>
<dbReference type="AlphaFoldDB" id="A0A7S2QDT2"/>
<keyword evidence="8" id="KW-0479">Metal-binding</keyword>
<evidence type="ECO:0000259" key="15">
    <source>
        <dbReference type="PROSITE" id="PS51918"/>
    </source>
</evidence>
<dbReference type="InterPro" id="IPR034556">
    <property type="entry name" value="tRNA_wybutosine-synthase"/>
</dbReference>
<evidence type="ECO:0000256" key="4">
    <source>
        <dbReference type="ARBA" id="ARBA00012821"/>
    </source>
</evidence>
<dbReference type="GO" id="GO:0102521">
    <property type="term" value="F:tRNA-4-demethylwyosine synthase activity"/>
    <property type="evidence" value="ECO:0007669"/>
    <property type="project" value="UniProtKB-EC"/>
</dbReference>
<keyword evidence="5" id="KW-0004">4Fe-4S</keyword>
<keyword evidence="12" id="KW-0456">Lyase</keyword>
<evidence type="ECO:0000256" key="11">
    <source>
        <dbReference type="ARBA" id="ARBA00023014"/>
    </source>
</evidence>
<dbReference type="EMBL" id="HBGW01090556">
    <property type="protein sequence ID" value="CAD9639661.1"/>
    <property type="molecule type" value="Transcribed_RNA"/>
</dbReference>
<evidence type="ECO:0000256" key="5">
    <source>
        <dbReference type="ARBA" id="ARBA00022485"/>
    </source>
</evidence>
<evidence type="ECO:0000256" key="14">
    <source>
        <dbReference type="SAM" id="MobiDB-lite"/>
    </source>
</evidence>
<name>A0A7S2QDT2_9DINO</name>
<evidence type="ECO:0000256" key="1">
    <source>
        <dbReference type="ARBA" id="ARBA00001966"/>
    </source>
</evidence>
<sequence length="477" mass="53549">MLHSLDRLARADAPGTDQGRREEAAAPLDEAGDDSDSDSDSTTAASDGDAAKLGAGHSDIEEVADSCTGTAASSSGLVSKGKTREMVTKRHRKELTKEGYKIIGSHSAVKLCRWTKHQLRGRGGCYKHSFYGITSFQCMEATPSLACANKCVFCWRHHKNPTGTEWKWKMDEPEAIVAEGIEQHQKMIKECKGIPGVKPERWQAAMQVRHCALSLVGEPIMYPRINELLADLHRRKISTFLVTNAQFPEAIEQLCPVTQLYVSIDAGTPDALKKVDRPIFTDFWDRYLDSLRALAKKKQRTTYRLTLVKDHNMADAEDYARLVALGDPDLIEIKSVTFCGESKASSLTMGNVPWHEEVRLFAERILSHEGLSENYELACEHQHSCIVLIAHKRFKIQGSWHTWIDYDRFHELVAEGSEFSALDYAAPTPAWALYGSEEHGFDPQETRVFHNRTKRKAKEGLLSEAQLRNYPHNPAQA</sequence>
<dbReference type="InterPro" id="IPR013785">
    <property type="entry name" value="Aldolase_TIM"/>
</dbReference>
<protein>
    <recommendedName>
        <fullName evidence="4">tRNA 4-demethylwyosine synthase (AdoMet-dependent)</fullName>
        <ecNumber evidence="4">4.1.3.44</ecNumber>
    </recommendedName>
</protein>
<dbReference type="EC" id="4.1.3.44" evidence="4"/>
<gene>
    <name evidence="16" type="ORF">BRAN1462_LOCUS57483</name>
</gene>
<evidence type="ECO:0000256" key="2">
    <source>
        <dbReference type="ARBA" id="ARBA00004797"/>
    </source>
</evidence>
<feature type="domain" description="Radical SAM core" evidence="15">
    <location>
        <begin position="131"/>
        <end position="376"/>
    </location>
</feature>
<dbReference type="PANTHER" id="PTHR13930">
    <property type="entry name" value="S-ADENOSYL-L-METHIONINE-DEPENDENT TRNA 4-DEMETHYLWYOSINE SYNTHASE"/>
    <property type="match status" value="1"/>
</dbReference>
<dbReference type="Gene3D" id="3.20.20.70">
    <property type="entry name" value="Aldolase class I"/>
    <property type="match status" value="1"/>
</dbReference>
<accession>A0A7S2QDT2</accession>
<evidence type="ECO:0000256" key="13">
    <source>
        <dbReference type="ARBA" id="ARBA00049466"/>
    </source>
</evidence>
<reference evidence="16" key="1">
    <citation type="submission" date="2021-01" db="EMBL/GenBank/DDBJ databases">
        <authorList>
            <person name="Corre E."/>
            <person name="Pelletier E."/>
            <person name="Niang G."/>
            <person name="Scheremetjew M."/>
            <person name="Finn R."/>
            <person name="Kale V."/>
            <person name="Holt S."/>
            <person name="Cochrane G."/>
            <person name="Meng A."/>
            <person name="Brown T."/>
            <person name="Cohen L."/>
        </authorList>
    </citation>
    <scope>NUCLEOTIDE SEQUENCE</scope>
    <source>
        <strain evidence="16">RCC3387</strain>
    </source>
</reference>
<evidence type="ECO:0000256" key="10">
    <source>
        <dbReference type="ARBA" id="ARBA00023004"/>
    </source>
</evidence>
<dbReference type="GO" id="GO:0031591">
    <property type="term" value="P:wybutosine biosynthetic process"/>
    <property type="evidence" value="ECO:0007669"/>
    <property type="project" value="TreeGrafter"/>
</dbReference>
<keyword evidence="7" id="KW-0819">tRNA processing</keyword>
<dbReference type="SFLD" id="SFLDS00029">
    <property type="entry name" value="Radical_SAM"/>
    <property type="match status" value="1"/>
</dbReference>
<comment type="pathway">
    <text evidence="2">tRNA modification; wybutosine-tRNA(Phe) biosynthesis.</text>
</comment>
<dbReference type="InterPro" id="IPR058240">
    <property type="entry name" value="rSAM_sf"/>
</dbReference>
<evidence type="ECO:0000256" key="6">
    <source>
        <dbReference type="ARBA" id="ARBA00022691"/>
    </source>
</evidence>
<dbReference type="PANTHER" id="PTHR13930:SF0">
    <property type="entry name" value="S-ADENOSYL-L-METHIONINE-DEPENDENT TRNA 4-DEMETHYLWYOSINE SYNTHASE TYW1-RELATED"/>
    <property type="match status" value="1"/>
</dbReference>
<comment type="catalytic activity">
    <reaction evidence="13">
        <text>N(1)-methylguanosine(37) in tRNA(Phe) + pyruvate + S-adenosyl-L-methionine = 4-demethylwyosine(37) in tRNA(Phe) + 5'-deoxyadenosine + L-methionine + CO2 + H2O</text>
        <dbReference type="Rhea" id="RHEA:36347"/>
        <dbReference type="Rhea" id="RHEA-COMP:10164"/>
        <dbReference type="Rhea" id="RHEA-COMP:10165"/>
        <dbReference type="ChEBI" id="CHEBI:15361"/>
        <dbReference type="ChEBI" id="CHEBI:15377"/>
        <dbReference type="ChEBI" id="CHEBI:16526"/>
        <dbReference type="ChEBI" id="CHEBI:17319"/>
        <dbReference type="ChEBI" id="CHEBI:57844"/>
        <dbReference type="ChEBI" id="CHEBI:59789"/>
        <dbReference type="ChEBI" id="CHEBI:64315"/>
        <dbReference type="ChEBI" id="CHEBI:73542"/>
        <dbReference type="EC" id="4.1.3.44"/>
    </reaction>
</comment>
<organism evidence="16">
    <name type="scientific">Zooxanthella nutricula</name>
    <dbReference type="NCBI Taxonomy" id="1333877"/>
    <lineage>
        <taxon>Eukaryota</taxon>
        <taxon>Sar</taxon>
        <taxon>Alveolata</taxon>
        <taxon>Dinophyceae</taxon>
        <taxon>Peridiniales</taxon>
        <taxon>Peridiniales incertae sedis</taxon>
        <taxon>Zooxanthella</taxon>
    </lineage>
</organism>
<evidence type="ECO:0000256" key="7">
    <source>
        <dbReference type="ARBA" id="ARBA00022694"/>
    </source>
</evidence>
<dbReference type="SUPFAM" id="SSF102114">
    <property type="entry name" value="Radical SAM enzymes"/>
    <property type="match status" value="1"/>
</dbReference>
<evidence type="ECO:0000313" key="16">
    <source>
        <dbReference type="EMBL" id="CAD9639661.1"/>
    </source>
</evidence>
<evidence type="ECO:0000256" key="3">
    <source>
        <dbReference type="ARBA" id="ARBA00010115"/>
    </source>
</evidence>
<dbReference type="InterPro" id="IPR007197">
    <property type="entry name" value="rSAM"/>
</dbReference>
<evidence type="ECO:0000256" key="12">
    <source>
        <dbReference type="ARBA" id="ARBA00023239"/>
    </source>
</evidence>
<feature type="region of interest" description="Disordered" evidence="14">
    <location>
        <begin position="1"/>
        <end position="53"/>
    </location>
</feature>
<keyword evidence="10" id="KW-0408">Iron</keyword>
<keyword evidence="11" id="KW-0411">Iron-sulfur</keyword>
<evidence type="ECO:0000256" key="8">
    <source>
        <dbReference type="ARBA" id="ARBA00022723"/>
    </source>
</evidence>
<dbReference type="SFLD" id="SFLDG01071">
    <property type="entry name" value="tRNA_wybutosine-synthesizing"/>
    <property type="match status" value="1"/>
</dbReference>
<proteinExistence type="inferred from homology"/>
<dbReference type="SFLD" id="SFLDF00284">
    <property type="entry name" value="tRNA_wybutosine-synthesizing"/>
    <property type="match status" value="1"/>
</dbReference>
<comment type="cofactor">
    <cofactor evidence="1">
        <name>[4Fe-4S] cluster</name>
        <dbReference type="ChEBI" id="CHEBI:49883"/>
    </cofactor>
</comment>
<feature type="compositionally biased region" description="Acidic residues" evidence="14">
    <location>
        <begin position="30"/>
        <end position="39"/>
    </location>
</feature>
<keyword evidence="6" id="KW-0949">S-adenosyl-L-methionine</keyword>
<dbReference type="GO" id="GO:0046872">
    <property type="term" value="F:metal ion binding"/>
    <property type="evidence" value="ECO:0007669"/>
    <property type="project" value="UniProtKB-KW"/>
</dbReference>
<evidence type="ECO:0000256" key="9">
    <source>
        <dbReference type="ARBA" id="ARBA00022741"/>
    </source>
</evidence>
<dbReference type="Pfam" id="PF04055">
    <property type="entry name" value="Radical_SAM"/>
    <property type="match status" value="1"/>
</dbReference>
<comment type="similarity">
    <text evidence="3">Belongs to the TYW1 family.</text>
</comment>
<dbReference type="GO" id="GO:0000166">
    <property type="term" value="F:nucleotide binding"/>
    <property type="evidence" value="ECO:0007669"/>
    <property type="project" value="UniProtKB-KW"/>
</dbReference>
<keyword evidence="9" id="KW-0547">Nucleotide-binding</keyword>
<dbReference type="Pfam" id="PF08608">
    <property type="entry name" value="Wyosine_form"/>
    <property type="match status" value="1"/>
</dbReference>
<dbReference type="FunFam" id="3.20.20.70:FF:000196">
    <property type="entry name" value="S-adenosyl-L-methionine-dependent tRNA 4-demethylwyosine synthase"/>
    <property type="match status" value="1"/>
</dbReference>
<dbReference type="CDD" id="cd01335">
    <property type="entry name" value="Radical_SAM"/>
    <property type="match status" value="1"/>
</dbReference>
<dbReference type="InterPro" id="IPR013917">
    <property type="entry name" value="tRNA_wybutosine-synth"/>
</dbReference>